<proteinExistence type="predicted"/>
<feature type="transmembrane region" description="Helical" evidence="1">
    <location>
        <begin position="37"/>
        <end position="56"/>
    </location>
</feature>
<protein>
    <submittedName>
        <fullName evidence="2">Uncharacterized protein</fullName>
    </submittedName>
</protein>
<feature type="transmembrane region" description="Helical" evidence="1">
    <location>
        <begin position="100"/>
        <end position="117"/>
    </location>
</feature>
<keyword evidence="3" id="KW-1185">Reference proteome</keyword>
<comment type="caution">
    <text evidence="2">The sequence shown here is derived from an EMBL/GenBank/DDBJ whole genome shotgun (WGS) entry which is preliminary data.</text>
</comment>
<accession>A0ABV4HVX9</accession>
<sequence length="127" mass="13129">MNWNKIVLLATLLFVAQVVLGFVEGALQSPDSGASWLFAGHATSFVVCSAIAFFAVRYPAKPFAHAWLGLLLQVLVAAGLSAVLTAWLGSTPWVSVALEWAVLVVALVAGTSVGIGLRHSASGPADA</sequence>
<name>A0ABV4HVX9_9GAMM</name>
<organism evidence="2 3">
    <name type="scientific">Luteimonas salinilitoris</name>
    <dbReference type="NCBI Taxonomy" id="3237697"/>
    <lineage>
        <taxon>Bacteria</taxon>
        <taxon>Pseudomonadati</taxon>
        <taxon>Pseudomonadota</taxon>
        <taxon>Gammaproteobacteria</taxon>
        <taxon>Lysobacterales</taxon>
        <taxon>Lysobacteraceae</taxon>
        <taxon>Luteimonas</taxon>
    </lineage>
</organism>
<keyword evidence="1" id="KW-1133">Transmembrane helix</keyword>
<evidence type="ECO:0000256" key="1">
    <source>
        <dbReference type="SAM" id="Phobius"/>
    </source>
</evidence>
<keyword evidence="1" id="KW-0812">Transmembrane</keyword>
<dbReference type="Proteomes" id="UP001566331">
    <property type="component" value="Unassembled WGS sequence"/>
</dbReference>
<reference evidence="2 3" key="1">
    <citation type="submission" date="2024-07" db="EMBL/GenBank/DDBJ databases">
        <title>Luteimonas salilacus sp. nov., isolated from the shore soil of Salt Lake in Tibet of China.</title>
        <authorList>
            <person name="Zhang X."/>
            <person name="Li A."/>
        </authorList>
    </citation>
    <scope>NUCLEOTIDE SEQUENCE [LARGE SCALE GENOMIC DNA]</scope>
    <source>
        <strain evidence="2 3">B3-2-R+30</strain>
    </source>
</reference>
<gene>
    <name evidence="2" type="ORF">AB6713_20360</name>
</gene>
<feature type="transmembrane region" description="Helical" evidence="1">
    <location>
        <begin position="68"/>
        <end position="88"/>
    </location>
</feature>
<dbReference type="EMBL" id="JBFWIC010000070">
    <property type="protein sequence ID" value="MEZ0476934.1"/>
    <property type="molecule type" value="Genomic_DNA"/>
</dbReference>
<evidence type="ECO:0000313" key="3">
    <source>
        <dbReference type="Proteomes" id="UP001566331"/>
    </source>
</evidence>
<keyword evidence="1" id="KW-0472">Membrane</keyword>
<dbReference type="RefSeq" id="WP_370565928.1">
    <property type="nucleotide sequence ID" value="NZ_JBFWIB010000045.1"/>
</dbReference>
<evidence type="ECO:0000313" key="2">
    <source>
        <dbReference type="EMBL" id="MEZ0476934.1"/>
    </source>
</evidence>